<gene>
    <name evidence="2" type="ORF">AWB69_08974</name>
</gene>
<organism evidence="2 3">
    <name type="scientific">Caballeronia udeis</name>
    <dbReference type="NCBI Taxonomy" id="1232866"/>
    <lineage>
        <taxon>Bacteria</taxon>
        <taxon>Pseudomonadati</taxon>
        <taxon>Pseudomonadota</taxon>
        <taxon>Betaproteobacteria</taxon>
        <taxon>Burkholderiales</taxon>
        <taxon>Burkholderiaceae</taxon>
        <taxon>Caballeronia</taxon>
    </lineage>
</organism>
<accession>A0A158JXQ2</accession>
<name>A0A158JXQ2_9BURK</name>
<protein>
    <submittedName>
        <fullName evidence="2">Uncharacterized protein</fullName>
    </submittedName>
</protein>
<evidence type="ECO:0000313" key="2">
    <source>
        <dbReference type="EMBL" id="SAL73283.1"/>
    </source>
</evidence>
<evidence type="ECO:0000313" key="3">
    <source>
        <dbReference type="Proteomes" id="UP000054683"/>
    </source>
</evidence>
<sequence length="771" mass="86054">MDIQSLFQFVPKGTKPPAATRDEFQFPIERAARKIGTVFGILQDREVARVFTNQRFVSQINVDVPDMSTLTTRQFRCVVRLEGVVEPNSDAARKFLQRALKIDFNFAPTFKQAIANATARYGRDIGNAFAKLWDKPGSWNAWRGAIRAALVEEGFPVTVVDVTPVSNDVRESVDFYDQSNSLTVRTSDMLQSNRVGYKARLVWGKTETMSVARLTYDGPTEGRLPGARLNHPLVANQIQPVEAWFRALLSEELSKRTWVEICAATPETMADLARNISPVLGAGTGRIVQTLVLYPVMDAQAARAESTIRFTARYPVNGIKGDGIEVEHAIQYKLVDRDRWEANGSPIPSDFLKNYAAEAAKAYLLNKRFEDVIGGYLKGANGDRVFSNAIAERIAAPARQVGYSIESVAAVLAIPQINFIQGHSIAIAEDEYGLQDPTIKAIVKIKCEVRVHNNGGNTFARALSAYDDFESRIRSAITEAVRNALSAESAFDYYSSPYVNGVPAAIEADDTIHDTPTPVRRQDLPTRIHQGVDEVLGRTYGLETTTFRLEPGNDPIIERMNYLARRPFSVRVPLTITRSSTRTTIEINAHASVFIESVDQQNWTSFYLNAKRLDMKQHTDLIEDTLKDCLELLKSIVVNTPRGALNSDEVRRTVITHFAQRMREHLGLCVTLHPLLIDVHYPALGDVAALELAALTEEFKNLLNKRAEIVDHGDGFISNPREQINKQIDEVKKEMKVLQVEVERESNTAETIHIEEPLGPRQLTLRPPAAS</sequence>
<dbReference type="EMBL" id="FCOK02000132">
    <property type="protein sequence ID" value="SAL73283.1"/>
    <property type="molecule type" value="Genomic_DNA"/>
</dbReference>
<dbReference type="RefSeq" id="WP_062092978.1">
    <property type="nucleotide sequence ID" value="NZ_FCOK02000132.1"/>
</dbReference>
<dbReference type="OrthoDB" id="9907935at2"/>
<proteinExistence type="predicted"/>
<dbReference type="AlphaFoldDB" id="A0A158JXQ2"/>
<dbReference type="Proteomes" id="UP000054683">
    <property type="component" value="Unassembled WGS sequence"/>
</dbReference>
<reference evidence="2 3" key="1">
    <citation type="submission" date="2016-01" db="EMBL/GenBank/DDBJ databases">
        <authorList>
            <person name="Oliw E.H."/>
        </authorList>
    </citation>
    <scope>NUCLEOTIDE SEQUENCE [LARGE SCALE GENOMIC DNA]</scope>
    <source>
        <strain evidence="2">LMG 27134</strain>
    </source>
</reference>
<feature type="coiled-coil region" evidence="1">
    <location>
        <begin position="721"/>
        <end position="748"/>
    </location>
</feature>
<evidence type="ECO:0000256" key="1">
    <source>
        <dbReference type="SAM" id="Coils"/>
    </source>
</evidence>
<keyword evidence="1" id="KW-0175">Coiled coil</keyword>